<dbReference type="OrthoDB" id="9806452at2"/>
<dbReference type="Proteomes" id="UP000295122">
    <property type="component" value="Unassembled WGS sequence"/>
</dbReference>
<evidence type="ECO:0000313" key="5">
    <source>
        <dbReference type="Proteomes" id="UP000295122"/>
    </source>
</evidence>
<protein>
    <submittedName>
        <fullName evidence="4">Glycine/D-amino acid oxidase-like deaminating enzyme</fullName>
    </submittedName>
</protein>
<sequence>MRTYDVVVAGGGATGSSVAAHLLADPAFSGRVLVVEKDPTYRLAASALSAASVRQQYSQPVNVRLSLFGVAFLREPGRFLPLADDPPAIGLHEGGYLYLAAGEEGTAALRANHTVQQADGAEIALLDPDALAERFPWLRTDDLRLGSFGLSGEGWFDGWALLQILRGSARRQGADYVADEVVELRLSGGRVEAVRLRDGGWIGCGTLVNCAGSGGPALAAMAGIAIPVQAKRRSVFAFTCRSELAGCPLLIDTTGVWMRPEGRPGPAGQTFIGGWSPPADDDPDWRDDDPASQEIDWPLFEDLVWPALADRIPALAEIRPGRAWTGPYDMNLLDHNAIVGPAGGLANLHLCNGFSGHGLQHSPGIGRGIAELIVHGRFRTLDLSDLGHARIAAHRPLVERNVI</sequence>
<keyword evidence="5" id="KW-1185">Reference proteome</keyword>
<dbReference type="Pfam" id="PF01266">
    <property type="entry name" value="DAO"/>
    <property type="match status" value="1"/>
</dbReference>
<dbReference type="RefSeq" id="WP_133769205.1">
    <property type="nucleotide sequence ID" value="NZ_SNZR01000011.1"/>
</dbReference>
<gene>
    <name evidence="4" type="ORF">EV668_1579</name>
</gene>
<dbReference type="GO" id="GO:0005737">
    <property type="term" value="C:cytoplasm"/>
    <property type="evidence" value="ECO:0007669"/>
    <property type="project" value="TreeGrafter"/>
</dbReference>
<dbReference type="InterPro" id="IPR006076">
    <property type="entry name" value="FAD-dep_OxRdtase"/>
</dbReference>
<dbReference type="InterPro" id="IPR036188">
    <property type="entry name" value="FAD/NAD-bd_sf"/>
</dbReference>
<dbReference type="GO" id="GO:0016491">
    <property type="term" value="F:oxidoreductase activity"/>
    <property type="evidence" value="ECO:0007669"/>
    <property type="project" value="UniProtKB-KW"/>
</dbReference>
<evidence type="ECO:0000256" key="2">
    <source>
        <dbReference type="SAM" id="MobiDB-lite"/>
    </source>
</evidence>
<evidence type="ECO:0000259" key="3">
    <source>
        <dbReference type="Pfam" id="PF01266"/>
    </source>
</evidence>
<comment type="caution">
    <text evidence="4">The sequence shown here is derived from an EMBL/GenBank/DDBJ whole genome shotgun (WGS) entry which is preliminary data.</text>
</comment>
<reference evidence="4 5" key="1">
    <citation type="submission" date="2019-03" db="EMBL/GenBank/DDBJ databases">
        <title>Genomic Encyclopedia of Type Strains, Phase IV (KMG-IV): sequencing the most valuable type-strain genomes for metagenomic binning, comparative biology and taxonomic classification.</title>
        <authorList>
            <person name="Goeker M."/>
        </authorList>
    </citation>
    <scope>NUCLEOTIDE SEQUENCE [LARGE SCALE GENOMIC DNA]</scope>
    <source>
        <strain evidence="4 5">DSM 25903</strain>
    </source>
</reference>
<name>A0A4R7CA97_9HYPH</name>
<dbReference type="Gene3D" id="3.50.50.60">
    <property type="entry name" value="FAD/NAD(P)-binding domain"/>
    <property type="match status" value="1"/>
</dbReference>
<evidence type="ECO:0000313" key="4">
    <source>
        <dbReference type="EMBL" id="TDR94295.1"/>
    </source>
</evidence>
<dbReference type="AlphaFoldDB" id="A0A4R7CA97"/>
<organism evidence="4 5">
    <name type="scientific">Enterovirga rhinocerotis</name>
    <dbReference type="NCBI Taxonomy" id="1339210"/>
    <lineage>
        <taxon>Bacteria</taxon>
        <taxon>Pseudomonadati</taxon>
        <taxon>Pseudomonadota</taxon>
        <taxon>Alphaproteobacteria</taxon>
        <taxon>Hyphomicrobiales</taxon>
        <taxon>Methylobacteriaceae</taxon>
        <taxon>Enterovirga</taxon>
    </lineage>
</organism>
<keyword evidence="1" id="KW-0560">Oxidoreductase</keyword>
<evidence type="ECO:0000256" key="1">
    <source>
        <dbReference type="ARBA" id="ARBA00023002"/>
    </source>
</evidence>
<dbReference type="EMBL" id="SNZR01000011">
    <property type="protein sequence ID" value="TDR94295.1"/>
    <property type="molecule type" value="Genomic_DNA"/>
</dbReference>
<dbReference type="GO" id="GO:0032981">
    <property type="term" value="P:mitochondrial respiratory chain complex I assembly"/>
    <property type="evidence" value="ECO:0007669"/>
    <property type="project" value="TreeGrafter"/>
</dbReference>
<feature type="region of interest" description="Disordered" evidence="2">
    <location>
        <begin position="267"/>
        <end position="288"/>
    </location>
</feature>
<feature type="domain" description="FAD dependent oxidoreductase" evidence="3">
    <location>
        <begin position="5"/>
        <end position="372"/>
    </location>
</feature>
<dbReference type="Gene3D" id="3.30.9.10">
    <property type="entry name" value="D-Amino Acid Oxidase, subunit A, domain 2"/>
    <property type="match status" value="1"/>
</dbReference>
<dbReference type="PANTHER" id="PTHR13847:SF287">
    <property type="entry name" value="FAD-DEPENDENT OXIDOREDUCTASE DOMAIN-CONTAINING PROTEIN 1"/>
    <property type="match status" value="1"/>
</dbReference>
<feature type="compositionally biased region" description="Acidic residues" evidence="2">
    <location>
        <begin position="279"/>
        <end position="288"/>
    </location>
</feature>
<dbReference type="PANTHER" id="PTHR13847">
    <property type="entry name" value="SARCOSINE DEHYDROGENASE-RELATED"/>
    <property type="match status" value="1"/>
</dbReference>
<proteinExistence type="predicted"/>
<dbReference type="SUPFAM" id="SSF51905">
    <property type="entry name" value="FAD/NAD(P)-binding domain"/>
    <property type="match status" value="1"/>
</dbReference>
<accession>A0A4R7CA97</accession>